<dbReference type="Proteomes" id="UP000035720">
    <property type="component" value="Unassembled WGS sequence"/>
</dbReference>
<reference evidence="2 3" key="1">
    <citation type="journal article" date="2013" name="ISME J.">
        <title>A metabolic model for members of the genus Tetrasphaera involved in enhanced biological phosphorus removal.</title>
        <authorList>
            <person name="Kristiansen R."/>
            <person name="Nguyen H.T.T."/>
            <person name="Saunders A.M."/>
            <person name="Nielsen J.L."/>
            <person name="Wimmer R."/>
            <person name="Le V.Q."/>
            <person name="McIlroy S.J."/>
            <person name="Petrovski S."/>
            <person name="Seviour R.J."/>
            <person name="Calteau A."/>
            <person name="Nielsen K.L."/>
            <person name="Nielsen P.H."/>
        </authorList>
    </citation>
    <scope>NUCLEOTIDE SEQUENCE [LARGE SCALE GENOMIC DNA]</scope>
    <source>
        <strain evidence="2 3">Ben 74</strain>
    </source>
</reference>
<proteinExistence type="predicted"/>
<name>A0A077M6R4_9MICO</name>
<dbReference type="InterPro" id="IPR024983">
    <property type="entry name" value="CHAT_dom"/>
</dbReference>
<sequence length="383" mass="39260">MRAHWRNLARRLTSAEEDAATLVSLSAQFVEVERALRQAQWSAVAGSPARAAHGVADVAAATGTPLIAIARFADRAVAFAHARGTTRMTPLGSWSDLLDDLAQLGRAIARIATGGGTPPVLAAATTLGCELGERLWPVVADLADDEAITLALDRGLESTLLSSLPPLWNRPVTIASLAVTGTPRAARGPLGSSAARVAVAVGPRLDGADAEAADVLAVWGAGQTHRRATDVVAAFADADVIHLAAHAGLRWDNPLQSQIHLDDGPVALTEVLAAARGRGSTGRAIRLLYLAACSLGGGVTDSALVSAIPTLAEHDIETVVAATIPLPDAESGWIARTVHEAVCRGETPAAGLAQARARVRPGDPGTAVTWAALACLSAYAGLA</sequence>
<keyword evidence="3" id="KW-1185">Reference proteome</keyword>
<dbReference type="Pfam" id="PF12770">
    <property type="entry name" value="CHAT"/>
    <property type="match status" value="1"/>
</dbReference>
<dbReference type="OrthoDB" id="9761935at2"/>
<dbReference type="AlphaFoldDB" id="A0A077M6R4"/>
<protein>
    <recommendedName>
        <fullName evidence="1">CHAT domain-containing protein</fullName>
    </recommendedName>
</protein>
<evidence type="ECO:0000313" key="2">
    <source>
        <dbReference type="EMBL" id="CCI52279.1"/>
    </source>
</evidence>
<organism evidence="2 3">
    <name type="scientific">Nostocoides jenkinsii Ben 74</name>
    <dbReference type="NCBI Taxonomy" id="1193518"/>
    <lineage>
        <taxon>Bacteria</taxon>
        <taxon>Bacillati</taxon>
        <taxon>Actinomycetota</taxon>
        <taxon>Actinomycetes</taxon>
        <taxon>Micrococcales</taxon>
        <taxon>Intrasporangiaceae</taxon>
        <taxon>Nostocoides</taxon>
    </lineage>
</organism>
<evidence type="ECO:0000259" key="1">
    <source>
        <dbReference type="Pfam" id="PF12770"/>
    </source>
</evidence>
<feature type="domain" description="CHAT" evidence="1">
    <location>
        <begin position="179"/>
        <end position="375"/>
    </location>
</feature>
<comment type="caution">
    <text evidence="2">The sequence shown here is derived from an EMBL/GenBank/DDBJ whole genome shotgun (WGS) entry which is preliminary data.</text>
</comment>
<evidence type="ECO:0000313" key="3">
    <source>
        <dbReference type="Proteomes" id="UP000035720"/>
    </source>
</evidence>
<dbReference type="EMBL" id="CAJC01000062">
    <property type="protein sequence ID" value="CCI52279.1"/>
    <property type="molecule type" value="Genomic_DNA"/>
</dbReference>
<gene>
    <name evidence="2" type="ORF">BN13_1540010</name>
</gene>
<dbReference type="STRING" id="1193518.BN13_1540010"/>
<accession>A0A077M6R4</accession>